<feature type="transmembrane region" description="Helical" evidence="2">
    <location>
        <begin position="6"/>
        <end position="28"/>
    </location>
</feature>
<keyword evidence="2" id="KW-0812">Transmembrane</keyword>
<dbReference type="PANTHER" id="PTHR34703:SF1">
    <property type="entry name" value="ANTIPORTER SUBUNIT MNHG2-RELATED"/>
    <property type="match status" value="1"/>
</dbReference>
<gene>
    <name evidence="3" type="ORF">BJN45_05320</name>
</gene>
<keyword evidence="2" id="KW-1133">Transmembrane helix</keyword>
<dbReference type="NCBIfam" id="TIGR01300">
    <property type="entry name" value="CPA3_mnhG_phaG"/>
    <property type="match status" value="1"/>
</dbReference>
<reference evidence="3 4" key="1">
    <citation type="submission" date="2016-10" db="EMBL/GenBank/DDBJ databases">
        <title>Alkaliphiles isolated from bioreactors.</title>
        <authorList>
            <person name="Salah Z."/>
            <person name="Rout S.P."/>
            <person name="Humphreys P.N."/>
        </authorList>
    </citation>
    <scope>NUCLEOTIDE SEQUENCE [LARGE SCALE GENOMIC DNA]</scope>
    <source>
        <strain evidence="3 4">ZS02</strain>
    </source>
</reference>
<dbReference type="PANTHER" id="PTHR34703">
    <property type="entry name" value="ANTIPORTER SUBUNIT MNHG2-RELATED"/>
    <property type="match status" value="1"/>
</dbReference>
<feature type="transmembrane region" description="Helical" evidence="2">
    <location>
        <begin position="40"/>
        <end position="61"/>
    </location>
</feature>
<evidence type="ECO:0000256" key="2">
    <source>
        <dbReference type="SAM" id="Phobius"/>
    </source>
</evidence>
<dbReference type="Proteomes" id="UP000187526">
    <property type="component" value="Unassembled WGS sequence"/>
</dbReference>
<feature type="transmembrane region" description="Helical" evidence="2">
    <location>
        <begin position="67"/>
        <end position="89"/>
    </location>
</feature>
<dbReference type="RefSeq" id="WP_076092878.1">
    <property type="nucleotide sequence ID" value="NZ_MTHD01000002.1"/>
</dbReference>
<evidence type="ECO:0000313" key="3">
    <source>
        <dbReference type="EMBL" id="OMG54643.1"/>
    </source>
</evidence>
<keyword evidence="2" id="KW-0472">Membrane</keyword>
<feature type="region of interest" description="Disordered" evidence="1">
    <location>
        <begin position="97"/>
        <end position="122"/>
    </location>
</feature>
<dbReference type="Pfam" id="PF03334">
    <property type="entry name" value="PhaG_MnhG_YufB"/>
    <property type="match status" value="1"/>
</dbReference>
<accession>A0A1R1I7B1</accession>
<protein>
    <submittedName>
        <fullName evidence="3">Na+/H+ antiporter subunit G</fullName>
    </submittedName>
</protein>
<sequence>MEFFNELLVSALIVIGASFALVGSYGMVKLPDLMSRLHAPTKATTLGVGGALVASMVYFLALNGTVSIHELLISLFLFLTAPITAHFLAKAWMHSQQPTDLPRPEKHDWSTFESTAHGNDKD</sequence>
<dbReference type="OrthoDB" id="9813804at2"/>
<proteinExistence type="predicted"/>
<name>A0A1R1I7B1_9RHOO</name>
<dbReference type="STRING" id="418702.BJN45_05320"/>
<evidence type="ECO:0000256" key="1">
    <source>
        <dbReference type="SAM" id="MobiDB-lite"/>
    </source>
</evidence>
<dbReference type="NCBIfam" id="NF009316">
    <property type="entry name" value="PRK12674.1-5"/>
    <property type="match status" value="1"/>
</dbReference>
<dbReference type="GO" id="GO:0015385">
    <property type="term" value="F:sodium:proton antiporter activity"/>
    <property type="evidence" value="ECO:0007669"/>
    <property type="project" value="TreeGrafter"/>
</dbReference>
<evidence type="ECO:0000313" key="4">
    <source>
        <dbReference type="Proteomes" id="UP000187526"/>
    </source>
</evidence>
<keyword evidence="4" id="KW-1185">Reference proteome</keyword>
<dbReference type="InterPro" id="IPR005133">
    <property type="entry name" value="PhaG_MnhG_YufB"/>
</dbReference>
<organism evidence="3 4">
    <name type="scientific">Azonexus hydrophilus</name>
    <dbReference type="NCBI Taxonomy" id="418702"/>
    <lineage>
        <taxon>Bacteria</taxon>
        <taxon>Pseudomonadati</taxon>
        <taxon>Pseudomonadota</taxon>
        <taxon>Betaproteobacteria</taxon>
        <taxon>Rhodocyclales</taxon>
        <taxon>Azonexaceae</taxon>
        <taxon>Azonexus</taxon>
    </lineage>
</organism>
<dbReference type="EMBL" id="MTHD01000002">
    <property type="protein sequence ID" value="OMG54643.1"/>
    <property type="molecule type" value="Genomic_DNA"/>
</dbReference>
<comment type="caution">
    <text evidence="3">The sequence shown here is derived from an EMBL/GenBank/DDBJ whole genome shotgun (WGS) entry which is preliminary data.</text>
</comment>
<feature type="compositionally biased region" description="Polar residues" evidence="1">
    <location>
        <begin position="111"/>
        <end position="122"/>
    </location>
</feature>
<dbReference type="AlphaFoldDB" id="A0A1R1I7B1"/>